<name>A0A7W4LNQ8_9GAMM</name>
<dbReference type="InterPro" id="IPR006439">
    <property type="entry name" value="HAD-SF_hydro_IA"/>
</dbReference>
<evidence type="ECO:0000313" key="3">
    <source>
        <dbReference type="EMBL" id="MBB2496402.1"/>
    </source>
</evidence>
<sequence length="231" mass="25554">MRDYRLLIFDWDGTLVNSIGRIVEAMHLAADVCGLSRLDDELVKGIIGLALPEAIAQLYPDIDDPLLNERFLCAYSEQYLQLESEPSPLFLGVAESLEAFRAQGYQLAVATGKSRHGLQRVLQGRGWLDYFDITRCADETASKPHPLMLQEILAHFHLAPEQALMVGDSVFDLQMARNAGMDSVAVGFGAQSLDSLKVHGPKLAINEFSELRAWLGSRVHEKAIKVGEYVG</sequence>
<proteinExistence type="predicted"/>
<dbReference type="SUPFAM" id="SSF56784">
    <property type="entry name" value="HAD-like"/>
    <property type="match status" value="1"/>
</dbReference>
<comment type="caution">
    <text evidence="3">The sequence shown here is derived from an EMBL/GenBank/DDBJ whole genome shotgun (WGS) entry which is preliminary data.</text>
</comment>
<dbReference type="GO" id="GO:0008967">
    <property type="term" value="F:phosphoglycolate phosphatase activity"/>
    <property type="evidence" value="ECO:0007669"/>
    <property type="project" value="TreeGrafter"/>
</dbReference>
<dbReference type="SFLD" id="SFLDS00003">
    <property type="entry name" value="Haloacid_Dehalogenase"/>
    <property type="match status" value="1"/>
</dbReference>
<evidence type="ECO:0000256" key="2">
    <source>
        <dbReference type="ARBA" id="ARBA00022723"/>
    </source>
</evidence>
<dbReference type="InterPro" id="IPR041492">
    <property type="entry name" value="HAD_2"/>
</dbReference>
<dbReference type="GO" id="GO:0005829">
    <property type="term" value="C:cytosol"/>
    <property type="evidence" value="ECO:0007669"/>
    <property type="project" value="TreeGrafter"/>
</dbReference>
<dbReference type="SFLD" id="SFLDG01135">
    <property type="entry name" value="C1.5.6:_HAD__Beta-PGM__Phospha"/>
    <property type="match status" value="1"/>
</dbReference>
<dbReference type="NCBIfam" id="TIGR01509">
    <property type="entry name" value="HAD-SF-IA-v3"/>
    <property type="match status" value="1"/>
</dbReference>
<dbReference type="NCBIfam" id="TIGR01549">
    <property type="entry name" value="HAD-SF-IA-v1"/>
    <property type="match status" value="1"/>
</dbReference>
<dbReference type="SFLD" id="SFLDG01129">
    <property type="entry name" value="C1.5:_HAD__Beta-PGM__Phosphata"/>
    <property type="match status" value="1"/>
</dbReference>
<evidence type="ECO:0000313" key="4">
    <source>
        <dbReference type="Proteomes" id="UP000542720"/>
    </source>
</evidence>
<dbReference type="Pfam" id="PF13419">
    <property type="entry name" value="HAD_2"/>
    <property type="match status" value="1"/>
</dbReference>
<dbReference type="RefSeq" id="WP_183089945.1">
    <property type="nucleotide sequence ID" value="NZ_JACJUD010000005.1"/>
</dbReference>
<protein>
    <submittedName>
        <fullName evidence="3">HAD-IA family hydrolase</fullName>
    </submittedName>
</protein>
<dbReference type="GO" id="GO:0006281">
    <property type="term" value="P:DNA repair"/>
    <property type="evidence" value="ECO:0007669"/>
    <property type="project" value="TreeGrafter"/>
</dbReference>
<dbReference type="PANTHER" id="PTHR43434">
    <property type="entry name" value="PHOSPHOGLYCOLATE PHOSPHATASE"/>
    <property type="match status" value="1"/>
</dbReference>
<comment type="cofactor">
    <cofactor evidence="1">
        <name>Mg(2+)</name>
        <dbReference type="ChEBI" id="CHEBI:18420"/>
    </cofactor>
</comment>
<keyword evidence="2" id="KW-0479">Metal-binding</keyword>
<dbReference type="Gene3D" id="3.40.50.1000">
    <property type="entry name" value="HAD superfamily/HAD-like"/>
    <property type="match status" value="1"/>
</dbReference>
<gene>
    <name evidence="3" type="ORF">H3H51_15350</name>
</gene>
<dbReference type="InterPro" id="IPR023214">
    <property type="entry name" value="HAD_sf"/>
</dbReference>
<dbReference type="AlphaFoldDB" id="A0A7W4LNQ8"/>
<dbReference type="InterPro" id="IPR023198">
    <property type="entry name" value="PGP-like_dom2"/>
</dbReference>
<organism evidence="3 4">
    <name type="scientific">Aquipseudomonas ullengensis</name>
    <dbReference type="NCBI Taxonomy" id="2759166"/>
    <lineage>
        <taxon>Bacteria</taxon>
        <taxon>Pseudomonadati</taxon>
        <taxon>Pseudomonadota</taxon>
        <taxon>Gammaproteobacteria</taxon>
        <taxon>Pseudomonadales</taxon>
        <taxon>Pseudomonadaceae</taxon>
        <taxon>Aquipseudomonas</taxon>
    </lineage>
</organism>
<dbReference type="InterPro" id="IPR050155">
    <property type="entry name" value="HAD-like_hydrolase_sf"/>
</dbReference>
<evidence type="ECO:0000256" key="1">
    <source>
        <dbReference type="ARBA" id="ARBA00001946"/>
    </source>
</evidence>
<keyword evidence="3" id="KW-0378">Hydrolase</keyword>
<keyword evidence="4" id="KW-1185">Reference proteome</keyword>
<dbReference type="GO" id="GO:0046872">
    <property type="term" value="F:metal ion binding"/>
    <property type="evidence" value="ECO:0007669"/>
    <property type="project" value="UniProtKB-KW"/>
</dbReference>
<dbReference type="Gene3D" id="1.10.150.240">
    <property type="entry name" value="Putative phosphatase, domain 2"/>
    <property type="match status" value="1"/>
</dbReference>
<dbReference type="Proteomes" id="UP000542720">
    <property type="component" value="Unassembled WGS sequence"/>
</dbReference>
<dbReference type="InterPro" id="IPR036412">
    <property type="entry name" value="HAD-like_sf"/>
</dbReference>
<dbReference type="EMBL" id="JACJUD010000005">
    <property type="protein sequence ID" value="MBB2496402.1"/>
    <property type="molecule type" value="Genomic_DNA"/>
</dbReference>
<reference evidence="3 4" key="1">
    <citation type="submission" date="2020-08" db="EMBL/GenBank/DDBJ databases">
        <authorList>
            <person name="Kim C.M."/>
        </authorList>
    </citation>
    <scope>NUCLEOTIDE SEQUENCE [LARGE SCALE GENOMIC DNA]</scope>
    <source>
        <strain evidence="3 4">UL070</strain>
    </source>
</reference>
<accession>A0A7W4LNQ8</accession>
<dbReference type="PANTHER" id="PTHR43434:SF24">
    <property type="entry name" value="HYDROLASE-RELATED"/>
    <property type="match status" value="1"/>
</dbReference>